<evidence type="ECO:0000313" key="3">
    <source>
        <dbReference type="Proteomes" id="UP000789396"/>
    </source>
</evidence>
<dbReference type="EMBL" id="CAJVPZ010002527">
    <property type="protein sequence ID" value="CAG8514846.1"/>
    <property type="molecule type" value="Genomic_DNA"/>
</dbReference>
<organism evidence="2 3">
    <name type="scientific">Racocetra fulgida</name>
    <dbReference type="NCBI Taxonomy" id="60492"/>
    <lineage>
        <taxon>Eukaryota</taxon>
        <taxon>Fungi</taxon>
        <taxon>Fungi incertae sedis</taxon>
        <taxon>Mucoromycota</taxon>
        <taxon>Glomeromycotina</taxon>
        <taxon>Glomeromycetes</taxon>
        <taxon>Diversisporales</taxon>
        <taxon>Gigasporaceae</taxon>
        <taxon>Racocetra</taxon>
    </lineage>
</organism>
<feature type="region of interest" description="Disordered" evidence="1">
    <location>
        <begin position="16"/>
        <end position="40"/>
    </location>
</feature>
<gene>
    <name evidence="2" type="ORF">RFULGI_LOCUS3070</name>
</gene>
<reference evidence="2" key="1">
    <citation type="submission" date="2021-06" db="EMBL/GenBank/DDBJ databases">
        <authorList>
            <person name="Kallberg Y."/>
            <person name="Tangrot J."/>
            <person name="Rosling A."/>
        </authorList>
    </citation>
    <scope>NUCLEOTIDE SEQUENCE</scope>
    <source>
        <strain evidence="2">IN212</strain>
    </source>
</reference>
<protein>
    <submittedName>
        <fullName evidence="2">6424_t:CDS:1</fullName>
    </submittedName>
</protein>
<sequence length="40" mass="4589">ILKKKYGPIRILNVNQYSESINTPEEGEESDPQPEMALEK</sequence>
<name>A0A9N9A205_9GLOM</name>
<evidence type="ECO:0000256" key="1">
    <source>
        <dbReference type="SAM" id="MobiDB-lite"/>
    </source>
</evidence>
<comment type="caution">
    <text evidence="2">The sequence shown here is derived from an EMBL/GenBank/DDBJ whole genome shotgun (WGS) entry which is preliminary data.</text>
</comment>
<feature type="non-terminal residue" evidence="2">
    <location>
        <position position="40"/>
    </location>
</feature>
<keyword evidence="3" id="KW-1185">Reference proteome</keyword>
<proteinExistence type="predicted"/>
<dbReference type="Proteomes" id="UP000789396">
    <property type="component" value="Unassembled WGS sequence"/>
</dbReference>
<dbReference type="AlphaFoldDB" id="A0A9N9A205"/>
<evidence type="ECO:0000313" key="2">
    <source>
        <dbReference type="EMBL" id="CAG8514846.1"/>
    </source>
</evidence>
<accession>A0A9N9A205</accession>